<feature type="transmembrane region" description="Helical" evidence="1">
    <location>
        <begin position="150"/>
        <end position="170"/>
    </location>
</feature>
<feature type="transmembrane region" description="Helical" evidence="1">
    <location>
        <begin position="176"/>
        <end position="201"/>
    </location>
</feature>
<dbReference type="EMBL" id="KN739027">
    <property type="protein sequence ID" value="KIH54478.1"/>
    <property type="molecule type" value="Genomic_DNA"/>
</dbReference>
<accession>A0A0C2CDS5</accession>
<dbReference type="PANTHER" id="PTHR10796">
    <property type="entry name" value="PATCHED-RELATED"/>
    <property type="match status" value="1"/>
</dbReference>
<keyword evidence="1" id="KW-1133">Transmembrane helix</keyword>
<dbReference type="Proteomes" id="UP000054047">
    <property type="component" value="Unassembled WGS sequence"/>
</dbReference>
<evidence type="ECO:0000256" key="1">
    <source>
        <dbReference type="SAM" id="Phobius"/>
    </source>
</evidence>
<dbReference type="AlphaFoldDB" id="A0A0C2CDS5"/>
<dbReference type="GO" id="GO:0006897">
    <property type="term" value="P:endocytosis"/>
    <property type="evidence" value="ECO:0007669"/>
    <property type="project" value="TreeGrafter"/>
</dbReference>
<feature type="transmembrane region" description="Helical" evidence="1">
    <location>
        <begin position="122"/>
        <end position="143"/>
    </location>
</feature>
<dbReference type="InterPro" id="IPR051697">
    <property type="entry name" value="Patched_domain-protein"/>
</dbReference>
<feature type="non-terminal residue" evidence="2">
    <location>
        <position position="1"/>
    </location>
</feature>
<organism evidence="2 3">
    <name type="scientific">Ancylostoma duodenale</name>
    <dbReference type="NCBI Taxonomy" id="51022"/>
    <lineage>
        <taxon>Eukaryota</taxon>
        <taxon>Metazoa</taxon>
        <taxon>Ecdysozoa</taxon>
        <taxon>Nematoda</taxon>
        <taxon>Chromadorea</taxon>
        <taxon>Rhabditida</taxon>
        <taxon>Rhabditina</taxon>
        <taxon>Rhabditomorpha</taxon>
        <taxon>Strongyloidea</taxon>
        <taxon>Ancylostomatidae</taxon>
        <taxon>Ancylostomatinae</taxon>
        <taxon>Ancylostoma</taxon>
    </lineage>
</organism>
<keyword evidence="3" id="KW-1185">Reference proteome</keyword>
<feature type="transmembrane region" description="Helical" evidence="1">
    <location>
        <begin position="222"/>
        <end position="246"/>
    </location>
</feature>
<name>A0A0C2CDS5_9BILA</name>
<keyword evidence="1" id="KW-0812">Transmembrane</keyword>
<dbReference type="GO" id="GO:0018996">
    <property type="term" value="P:molting cycle, collagen and cuticulin-based cuticle"/>
    <property type="evidence" value="ECO:0007669"/>
    <property type="project" value="TreeGrafter"/>
</dbReference>
<sequence>TYIEKLGFGDAWSNVEEDEESFAENLHGFLMANDKFSYDILKDSNGSTKAFRFTTGLSNVSTDELIYRCATWIRGLCDDNPQYGFSTYTPLWNLADQFEIMWPQTIQDLYISIGLVGISQQVLVREVLCSISAVMLCVAMLFIPQPLCAPLIGVSIASVAFGVLGIMPYLGVNLDATSMITIAMSVGFSVDFAAHVSYAFMTQKITDNSQENPSFSRLRATLGTVGWPIMQASLSVLLGISSLSFVDSYVVQTCFKTVILVITFGIIHALLFLPLVLMYAHKTYLACAASHRRSQKKVSPTKKVENVQKF</sequence>
<keyword evidence="1" id="KW-0472">Membrane</keyword>
<reference evidence="2 3" key="1">
    <citation type="submission" date="2013-12" db="EMBL/GenBank/DDBJ databases">
        <title>Draft genome of the parsitic nematode Ancylostoma duodenale.</title>
        <authorList>
            <person name="Mitreva M."/>
        </authorList>
    </citation>
    <scope>NUCLEOTIDE SEQUENCE [LARGE SCALE GENOMIC DNA]</scope>
    <source>
        <strain evidence="2 3">Zhejiang</strain>
    </source>
</reference>
<dbReference type="Gene3D" id="1.20.1640.10">
    <property type="entry name" value="Multidrug efflux transporter AcrB transmembrane domain"/>
    <property type="match status" value="1"/>
</dbReference>
<dbReference type="SUPFAM" id="SSF82866">
    <property type="entry name" value="Multidrug efflux transporter AcrB transmembrane domain"/>
    <property type="match status" value="1"/>
</dbReference>
<gene>
    <name evidence="2" type="ORF">ANCDUO_15376</name>
</gene>
<evidence type="ECO:0008006" key="4">
    <source>
        <dbReference type="Google" id="ProtNLM"/>
    </source>
</evidence>
<protein>
    <recommendedName>
        <fullName evidence="4">Patched family protein</fullName>
    </recommendedName>
</protein>
<feature type="transmembrane region" description="Helical" evidence="1">
    <location>
        <begin position="258"/>
        <end position="280"/>
    </location>
</feature>
<dbReference type="PANTHER" id="PTHR10796:SF124">
    <property type="entry name" value="SSD DOMAIN-CONTAINING PROTEIN"/>
    <property type="match status" value="1"/>
</dbReference>
<dbReference type="GO" id="GO:0030659">
    <property type="term" value="C:cytoplasmic vesicle membrane"/>
    <property type="evidence" value="ECO:0007669"/>
    <property type="project" value="TreeGrafter"/>
</dbReference>
<evidence type="ECO:0000313" key="3">
    <source>
        <dbReference type="Proteomes" id="UP000054047"/>
    </source>
</evidence>
<dbReference type="GO" id="GO:0005886">
    <property type="term" value="C:plasma membrane"/>
    <property type="evidence" value="ECO:0007669"/>
    <property type="project" value="TreeGrafter"/>
</dbReference>
<proteinExistence type="predicted"/>
<evidence type="ECO:0000313" key="2">
    <source>
        <dbReference type="EMBL" id="KIH54478.1"/>
    </source>
</evidence>
<dbReference type="OrthoDB" id="5819432at2759"/>